<dbReference type="EMBL" id="KQ417211">
    <property type="protein sequence ID" value="KOF93225.1"/>
    <property type="molecule type" value="Genomic_DNA"/>
</dbReference>
<organism evidence="2">
    <name type="scientific">Octopus bimaculoides</name>
    <name type="common">California two-spotted octopus</name>
    <dbReference type="NCBI Taxonomy" id="37653"/>
    <lineage>
        <taxon>Eukaryota</taxon>
        <taxon>Metazoa</taxon>
        <taxon>Spiralia</taxon>
        <taxon>Lophotrochozoa</taxon>
        <taxon>Mollusca</taxon>
        <taxon>Cephalopoda</taxon>
        <taxon>Coleoidea</taxon>
        <taxon>Octopodiformes</taxon>
        <taxon>Octopoda</taxon>
        <taxon>Incirrata</taxon>
        <taxon>Octopodidae</taxon>
        <taxon>Octopus</taxon>
    </lineage>
</organism>
<sequence>MFRAITGTCLLDEPSCCPTKNRLFYQYLALITFCTCICVHTHTFVCHTLMFTK</sequence>
<keyword evidence="1" id="KW-0812">Transmembrane</keyword>
<protein>
    <submittedName>
        <fullName evidence="2">Uncharacterized protein</fullName>
    </submittedName>
</protein>
<reference evidence="2" key="1">
    <citation type="submission" date="2015-07" db="EMBL/GenBank/DDBJ databases">
        <title>MeaNS - Measles Nucleotide Surveillance Program.</title>
        <authorList>
            <person name="Tran T."/>
            <person name="Druce J."/>
        </authorList>
    </citation>
    <scope>NUCLEOTIDE SEQUENCE</scope>
    <source>
        <strain evidence="2">UCB-OBI-ISO-001</strain>
        <tissue evidence="2">Gonad</tissue>
    </source>
</reference>
<gene>
    <name evidence="2" type="ORF">OCBIM_22004877mg</name>
</gene>
<keyword evidence="1" id="KW-0472">Membrane</keyword>
<accession>A0A0L8HWP7</accession>
<feature type="transmembrane region" description="Helical" evidence="1">
    <location>
        <begin position="27"/>
        <end position="51"/>
    </location>
</feature>
<evidence type="ECO:0000256" key="1">
    <source>
        <dbReference type="SAM" id="Phobius"/>
    </source>
</evidence>
<name>A0A0L8HWP7_OCTBM</name>
<keyword evidence="1" id="KW-1133">Transmembrane helix</keyword>
<proteinExistence type="predicted"/>
<dbReference type="AlphaFoldDB" id="A0A0L8HWP7"/>
<evidence type="ECO:0000313" key="2">
    <source>
        <dbReference type="EMBL" id="KOF93225.1"/>
    </source>
</evidence>